<dbReference type="EMBL" id="CP066802">
    <property type="protein sequence ID" value="QQM66900.1"/>
    <property type="molecule type" value="Genomic_DNA"/>
</dbReference>
<name>A0A7T7S1R1_9ACTO</name>
<dbReference type="Proteomes" id="UP000595895">
    <property type="component" value="Chromosome"/>
</dbReference>
<evidence type="ECO:0000256" key="1">
    <source>
        <dbReference type="SAM" id="MobiDB-lite"/>
    </source>
</evidence>
<feature type="compositionally biased region" description="Polar residues" evidence="1">
    <location>
        <begin position="1"/>
        <end position="11"/>
    </location>
</feature>
<organism evidence="2 3">
    <name type="scientific">Actinomyces weissii</name>
    <dbReference type="NCBI Taxonomy" id="675090"/>
    <lineage>
        <taxon>Bacteria</taxon>
        <taxon>Bacillati</taxon>
        <taxon>Actinomycetota</taxon>
        <taxon>Actinomycetes</taxon>
        <taxon>Actinomycetales</taxon>
        <taxon>Actinomycetaceae</taxon>
        <taxon>Actinomyces</taxon>
    </lineage>
</organism>
<evidence type="ECO:0000313" key="2">
    <source>
        <dbReference type="EMBL" id="QQM66900.1"/>
    </source>
</evidence>
<sequence>MSTDQTSPSQWASQRRKAAAERARMLRARQDAEHAKAERIVSAFLAQAARDGLAPARLHARGYHGGTARTSLRGWYLRGDRTVALGEDGAFYVLMLPLGLRERLLGASPAPARVPLVVGEGGRDGDVIPLLDALEALSPGWRERCQTPLV</sequence>
<gene>
    <name evidence="2" type="ORF">JG540_07510</name>
</gene>
<accession>A0A7T7S1R1</accession>
<dbReference type="KEGG" id="awe:JG540_07510"/>
<evidence type="ECO:0000313" key="3">
    <source>
        <dbReference type="Proteomes" id="UP000595895"/>
    </source>
</evidence>
<reference evidence="2 3" key="1">
    <citation type="submission" date="2020-12" db="EMBL/GenBank/DDBJ databases">
        <authorList>
            <person name="Zhou J."/>
        </authorList>
    </citation>
    <scope>NUCLEOTIDE SEQUENCE [LARGE SCALE GENOMIC DNA]</scope>
    <source>
        <strain evidence="2 3">CCUG 61299</strain>
    </source>
</reference>
<dbReference type="AlphaFoldDB" id="A0A7T7S1R1"/>
<proteinExistence type="predicted"/>
<keyword evidence="3" id="KW-1185">Reference proteome</keyword>
<protein>
    <submittedName>
        <fullName evidence="2">Uncharacterized protein</fullName>
    </submittedName>
</protein>
<feature type="region of interest" description="Disordered" evidence="1">
    <location>
        <begin position="1"/>
        <end position="20"/>
    </location>
</feature>
<dbReference type="RefSeq" id="WP_200275047.1">
    <property type="nucleotide sequence ID" value="NZ_CP066802.1"/>
</dbReference>